<feature type="coiled-coil region" evidence="1">
    <location>
        <begin position="138"/>
        <end position="165"/>
    </location>
</feature>
<evidence type="ECO:0000256" key="1">
    <source>
        <dbReference type="SAM" id="Coils"/>
    </source>
</evidence>
<feature type="compositionally biased region" description="Basic residues" evidence="2">
    <location>
        <begin position="99"/>
        <end position="108"/>
    </location>
</feature>
<gene>
    <name evidence="3" type="ORF">AAL_05042</name>
</gene>
<proteinExistence type="predicted"/>
<sequence length="525" mass="57636">MARIHRRAAPAAPAAAAMHASSSSSSAAAAAEKRRGSSRPSRLASPSRSSSSNANANAITNSSSQLPTMPPRAAIPSTAAAAPDEPEPSSKSSSSNHNSHVHTHHHNHGGNNNHDRSRSSSNSNSNQHQNELETCLLLRHKDERIAHLESELATMEAEFTRQLDKLSQNESETATFWENKHSALNQQFLRTDTELRVLRAETDQRDALRAQLARAEDEARALRSQVRDLKTFVSTSTRAEGQTSDDVFAREMARLGNGLQNWVISNFRRVKSVDCKHLDHDVLHHLRELVPMYEQLSSAAAVAKIHLLQALVSKMLVDLVFGAYFPGLTDEQTQQFRDMEALLGTLSSPEAVNQWRAFTLALLRRTTTTTTTHHQSSHSLGDDEMHSHVETIVSRIRHLLDAITTSSSSPVTANRSGSTSSGGGSDTSALRTLVINTIDLSRLLAAQKAVLRVHMPHILPHQQVLFDRDTMEDVGGEDEDALAARETDVWCVVFPGLIKYGDENGGQLQFRNVIAKARVLCSPED</sequence>
<keyword evidence="1" id="KW-0175">Coiled coil</keyword>
<feature type="region of interest" description="Disordered" evidence="2">
    <location>
        <begin position="407"/>
        <end position="426"/>
    </location>
</feature>
<evidence type="ECO:0000313" key="4">
    <source>
        <dbReference type="Proteomes" id="UP000078544"/>
    </source>
</evidence>
<name>A0A168B830_9HYPO</name>
<protein>
    <recommendedName>
        <fullName evidence="5">Involucrin repeat protein</fullName>
    </recommendedName>
</protein>
<dbReference type="OrthoDB" id="5328813at2759"/>
<dbReference type="STRING" id="1081109.A0A168B830"/>
<evidence type="ECO:0008006" key="5">
    <source>
        <dbReference type="Google" id="ProtNLM"/>
    </source>
</evidence>
<dbReference type="EMBL" id="AZGY01000010">
    <property type="protein sequence ID" value="KZZ94931.1"/>
    <property type="molecule type" value="Genomic_DNA"/>
</dbReference>
<accession>A0A168B830</accession>
<feature type="compositionally biased region" description="Low complexity" evidence="2">
    <location>
        <begin position="71"/>
        <end position="98"/>
    </location>
</feature>
<dbReference type="AlphaFoldDB" id="A0A168B830"/>
<feature type="compositionally biased region" description="Low complexity" evidence="2">
    <location>
        <begin position="38"/>
        <end position="64"/>
    </location>
</feature>
<keyword evidence="4" id="KW-1185">Reference proteome</keyword>
<feature type="coiled-coil region" evidence="1">
    <location>
        <begin position="198"/>
        <end position="232"/>
    </location>
</feature>
<reference evidence="3 4" key="1">
    <citation type="journal article" date="2016" name="Genome Biol. Evol.">
        <title>Divergent and convergent evolution of fungal pathogenicity.</title>
        <authorList>
            <person name="Shang Y."/>
            <person name="Xiao G."/>
            <person name="Zheng P."/>
            <person name="Cen K."/>
            <person name="Zhan S."/>
            <person name="Wang C."/>
        </authorList>
    </citation>
    <scope>NUCLEOTIDE SEQUENCE [LARGE SCALE GENOMIC DNA]</scope>
    <source>
        <strain evidence="3 4">RCEF 2490</strain>
    </source>
</reference>
<evidence type="ECO:0000313" key="3">
    <source>
        <dbReference type="EMBL" id="KZZ94931.1"/>
    </source>
</evidence>
<feature type="compositionally biased region" description="Low complexity" evidence="2">
    <location>
        <begin position="119"/>
        <end position="129"/>
    </location>
</feature>
<dbReference type="Proteomes" id="UP000078544">
    <property type="component" value="Unassembled WGS sequence"/>
</dbReference>
<evidence type="ECO:0000256" key="2">
    <source>
        <dbReference type="SAM" id="MobiDB-lite"/>
    </source>
</evidence>
<organism evidence="3 4">
    <name type="scientific">Moelleriella libera RCEF 2490</name>
    <dbReference type="NCBI Taxonomy" id="1081109"/>
    <lineage>
        <taxon>Eukaryota</taxon>
        <taxon>Fungi</taxon>
        <taxon>Dikarya</taxon>
        <taxon>Ascomycota</taxon>
        <taxon>Pezizomycotina</taxon>
        <taxon>Sordariomycetes</taxon>
        <taxon>Hypocreomycetidae</taxon>
        <taxon>Hypocreales</taxon>
        <taxon>Clavicipitaceae</taxon>
        <taxon>Moelleriella</taxon>
    </lineage>
</organism>
<feature type="region of interest" description="Disordered" evidence="2">
    <location>
        <begin position="1"/>
        <end position="130"/>
    </location>
</feature>
<feature type="compositionally biased region" description="Low complexity" evidence="2">
    <location>
        <begin position="9"/>
        <end position="30"/>
    </location>
</feature>
<comment type="caution">
    <text evidence="3">The sequence shown here is derived from an EMBL/GenBank/DDBJ whole genome shotgun (WGS) entry which is preliminary data.</text>
</comment>